<keyword evidence="2" id="KW-0961">Cell wall biogenesis/degradation</keyword>
<feature type="domain" description="SH3b" evidence="4">
    <location>
        <begin position="24"/>
        <end position="87"/>
    </location>
</feature>
<dbReference type="PROSITE" id="PS51781">
    <property type="entry name" value="SH3B"/>
    <property type="match status" value="1"/>
</dbReference>
<dbReference type="RefSeq" id="WP_289215002.1">
    <property type="nucleotide sequence ID" value="NZ_JAPVRC010000002.1"/>
</dbReference>
<dbReference type="SMART" id="SM00646">
    <property type="entry name" value="Ami_3"/>
    <property type="match status" value="1"/>
</dbReference>
<evidence type="ECO:0000256" key="1">
    <source>
        <dbReference type="ARBA" id="ARBA00022801"/>
    </source>
</evidence>
<sequence length="268" mass="29104">MALGLLGILIVLWSLPSPVQAHESNEYSVDAAGGLNVRSAPDIQSTIIGSLSDGSTINVQEQENGWSKIIYNGVTSWVSSDFLNSSGSSPLDGINITLDPGHGGYDPGAISVDGTYEKDLNLRTAKHTYEKLREAGAVVTMTRSGDQYLSLEERVEHSHSTNADAFISIHYNSSITSSANGISSYYYNDSKDLPFAQELQSELSEQTDPQNNGEYYGDFHVMRENNSPAALLELGFLSNPEETVLVQTDSYQSQVSSAIVDGIINYFE</sequence>
<dbReference type="InterPro" id="IPR002508">
    <property type="entry name" value="MurNAc-LAA_cat"/>
</dbReference>
<dbReference type="Pfam" id="PF08239">
    <property type="entry name" value="SH3_3"/>
    <property type="match status" value="1"/>
</dbReference>
<dbReference type="InterPro" id="IPR050695">
    <property type="entry name" value="N-acetylmuramoyl_amidase_3"/>
</dbReference>
<dbReference type="PANTHER" id="PTHR30404">
    <property type="entry name" value="N-ACETYLMURAMOYL-L-ALANINE AMIDASE"/>
    <property type="match status" value="1"/>
</dbReference>
<comment type="caution">
    <text evidence="5">The sequence shown here is derived from an EMBL/GenBank/DDBJ whole genome shotgun (WGS) entry which is preliminary data.</text>
</comment>
<dbReference type="CDD" id="cd02696">
    <property type="entry name" value="MurNAc-LAA"/>
    <property type="match status" value="1"/>
</dbReference>
<dbReference type="Gene3D" id="3.40.630.40">
    <property type="entry name" value="Zn-dependent exopeptidases"/>
    <property type="match status" value="1"/>
</dbReference>
<evidence type="ECO:0000256" key="2">
    <source>
        <dbReference type="ARBA" id="ARBA00023316"/>
    </source>
</evidence>
<dbReference type="Gene3D" id="2.30.30.40">
    <property type="entry name" value="SH3 Domains"/>
    <property type="match status" value="1"/>
</dbReference>
<dbReference type="Proteomes" id="UP001596494">
    <property type="component" value="Unassembled WGS sequence"/>
</dbReference>
<dbReference type="Pfam" id="PF01520">
    <property type="entry name" value="Amidase_3"/>
    <property type="match status" value="1"/>
</dbReference>
<evidence type="ECO:0000259" key="4">
    <source>
        <dbReference type="PROSITE" id="PS51781"/>
    </source>
</evidence>
<accession>A0ABW2K746</accession>
<feature type="chain" id="PRO_5045457578" evidence="3">
    <location>
        <begin position="22"/>
        <end position="268"/>
    </location>
</feature>
<dbReference type="PANTHER" id="PTHR30404:SF0">
    <property type="entry name" value="N-ACETYLMURAMOYL-L-ALANINE AMIDASE AMIC"/>
    <property type="match status" value="1"/>
</dbReference>
<protein>
    <submittedName>
        <fullName evidence="5">N-acetylmuramoyl-L-alanine amidase</fullName>
        <ecNumber evidence="5">3.5.1.28</ecNumber>
    </submittedName>
</protein>
<keyword evidence="3" id="KW-0732">Signal</keyword>
<dbReference type="SMART" id="SM00287">
    <property type="entry name" value="SH3b"/>
    <property type="match status" value="1"/>
</dbReference>
<gene>
    <name evidence="5" type="ORF">ACFQMN_17330</name>
</gene>
<dbReference type="EMBL" id="JBHTBY010000017">
    <property type="protein sequence ID" value="MFC7322629.1"/>
    <property type="molecule type" value="Genomic_DNA"/>
</dbReference>
<reference evidence="6" key="1">
    <citation type="journal article" date="2019" name="Int. J. Syst. Evol. Microbiol.">
        <title>The Global Catalogue of Microorganisms (GCM) 10K type strain sequencing project: providing services to taxonomists for standard genome sequencing and annotation.</title>
        <authorList>
            <consortium name="The Broad Institute Genomics Platform"/>
            <consortium name="The Broad Institute Genome Sequencing Center for Infectious Disease"/>
            <person name="Wu L."/>
            <person name="Ma J."/>
        </authorList>
    </citation>
    <scope>NUCLEOTIDE SEQUENCE [LARGE SCALE GENOMIC DNA]</scope>
    <source>
        <strain evidence="6">CCUG 73951</strain>
    </source>
</reference>
<proteinExistence type="predicted"/>
<evidence type="ECO:0000256" key="3">
    <source>
        <dbReference type="SAM" id="SignalP"/>
    </source>
</evidence>
<feature type="signal peptide" evidence="3">
    <location>
        <begin position="1"/>
        <end position="21"/>
    </location>
</feature>
<evidence type="ECO:0000313" key="6">
    <source>
        <dbReference type="Proteomes" id="UP001596494"/>
    </source>
</evidence>
<keyword evidence="6" id="KW-1185">Reference proteome</keyword>
<name>A0ABW2K746_9BACI</name>
<keyword evidence="1 5" id="KW-0378">Hydrolase</keyword>
<dbReference type="SUPFAM" id="SSF53187">
    <property type="entry name" value="Zn-dependent exopeptidases"/>
    <property type="match status" value="1"/>
</dbReference>
<dbReference type="InterPro" id="IPR003646">
    <property type="entry name" value="SH3-like_bac-type"/>
</dbReference>
<organism evidence="5 6">
    <name type="scientific">Halobacillus campisalis</name>
    <dbReference type="NCBI Taxonomy" id="435909"/>
    <lineage>
        <taxon>Bacteria</taxon>
        <taxon>Bacillati</taxon>
        <taxon>Bacillota</taxon>
        <taxon>Bacilli</taxon>
        <taxon>Bacillales</taxon>
        <taxon>Bacillaceae</taxon>
        <taxon>Halobacillus</taxon>
    </lineage>
</organism>
<dbReference type="GO" id="GO:0008745">
    <property type="term" value="F:N-acetylmuramoyl-L-alanine amidase activity"/>
    <property type="evidence" value="ECO:0007669"/>
    <property type="project" value="UniProtKB-EC"/>
</dbReference>
<dbReference type="EC" id="3.5.1.28" evidence="5"/>
<evidence type="ECO:0000313" key="5">
    <source>
        <dbReference type="EMBL" id="MFC7322629.1"/>
    </source>
</evidence>